<name>A0A229FQY8_9BURK</name>
<gene>
    <name evidence="2" type="primary">ccoS</name>
    <name evidence="2" type="ORF">AOC33_07925</name>
</gene>
<proteinExistence type="predicted"/>
<feature type="transmembrane region" description="Helical" evidence="1">
    <location>
        <begin position="6"/>
        <end position="26"/>
    </location>
</feature>
<dbReference type="Proteomes" id="UP000215188">
    <property type="component" value="Unassembled WGS sequence"/>
</dbReference>
<dbReference type="Pfam" id="PF03597">
    <property type="entry name" value="FixS"/>
    <property type="match status" value="1"/>
</dbReference>
<evidence type="ECO:0000313" key="2">
    <source>
        <dbReference type="EMBL" id="OXL14441.1"/>
    </source>
</evidence>
<protein>
    <submittedName>
        <fullName evidence="2">Cbb3-type cytochrome oxidase assembly protein CcoS</fullName>
    </submittedName>
</protein>
<keyword evidence="1" id="KW-0812">Transmembrane</keyword>
<keyword evidence="1" id="KW-1133">Transmembrane helix</keyword>
<accession>A0A229FQY8</accession>
<dbReference type="OrthoDB" id="9802763at2"/>
<dbReference type="RefSeq" id="WP_089516485.1">
    <property type="nucleotide sequence ID" value="NZ_NJGG01000003.1"/>
</dbReference>
<dbReference type="AlphaFoldDB" id="A0A229FQY8"/>
<evidence type="ECO:0000313" key="3">
    <source>
        <dbReference type="Proteomes" id="UP000215188"/>
    </source>
</evidence>
<reference evidence="2 3" key="1">
    <citation type="submission" date="2017-06" db="EMBL/GenBank/DDBJ databases">
        <title>Reclassification of a Polynucleobacter cosmopolitanus strain isolated from tropical Lake Victoria as Polynucleobacter victoriensis comb. nov.</title>
        <authorList>
            <person name="Hahn M.W."/>
        </authorList>
    </citation>
    <scope>NUCLEOTIDE SEQUENCE [LARGE SCALE GENOMIC DNA]</scope>
    <source>
        <strain evidence="2 3">MWH-MoIso2</strain>
    </source>
</reference>
<dbReference type="InterPro" id="IPR004714">
    <property type="entry name" value="Cyt_oxidase_maturation_cbb3"/>
</dbReference>
<sequence length="63" mass="6890">MESLYLLIPMSLVVVGVIVLILYWAVKSGQFEDLEGPGHSILMDDDVSPNRVIDKPSSSTSVK</sequence>
<keyword evidence="3" id="KW-1185">Reference proteome</keyword>
<keyword evidence="1" id="KW-0472">Membrane</keyword>
<dbReference type="EMBL" id="NJGG01000003">
    <property type="protein sequence ID" value="OXL14441.1"/>
    <property type="molecule type" value="Genomic_DNA"/>
</dbReference>
<dbReference type="PANTHER" id="PTHR41532:SF1">
    <property type="entry name" value="FIXS PROTEIN"/>
    <property type="match status" value="1"/>
</dbReference>
<evidence type="ECO:0000256" key="1">
    <source>
        <dbReference type="SAM" id="Phobius"/>
    </source>
</evidence>
<comment type="caution">
    <text evidence="2">The sequence shown here is derived from an EMBL/GenBank/DDBJ whole genome shotgun (WGS) entry which is preliminary data.</text>
</comment>
<dbReference type="PANTHER" id="PTHR41532">
    <property type="entry name" value="FIXS PROTEIN"/>
    <property type="match status" value="1"/>
</dbReference>
<organism evidence="2 3">
    <name type="scientific">Polynucleobacter cosmopolitanus</name>
    <dbReference type="NCBI Taxonomy" id="351345"/>
    <lineage>
        <taxon>Bacteria</taxon>
        <taxon>Pseudomonadati</taxon>
        <taxon>Pseudomonadota</taxon>
        <taxon>Betaproteobacteria</taxon>
        <taxon>Burkholderiales</taxon>
        <taxon>Burkholderiaceae</taxon>
        <taxon>Polynucleobacter</taxon>
    </lineage>
</organism>
<dbReference type="NCBIfam" id="TIGR00847">
    <property type="entry name" value="ccoS"/>
    <property type="match status" value="1"/>
</dbReference>